<reference evidence="4" key="1">
    <citation type="submission" date="2019-04" db="EMBL/GenBank/DDBJ databases">
        <title>Friends and foes A comparative genomics studyof 23 Aspergillus species from section Flavi.</title>
        <authorList>
            <consortium name="DOE Joint Genome Institute"/>
            <person name="Kjaerbolling I."/>
            <person name="Vesth T."/>
            <person name="Frisvad J.C."/>
            <person name="Nybo J.L."/>
            <person name="Theobald S."/>
            <person name="Kildgaard S."/>
            <person name="Isbrandt T."/>
            <person name="Kuo A."/>
            <person name="Sato A."/>
            <person name="Lyhne E.K."/>
            <person name="Kogle M.E."/>
            <person name="Wiebenga A."/>
            <person name="Kun R.S."/>
            <person name="Lubbers R.J."/>
            <person name="Makela M.R."/>
            <person name="Barry K."/>
            <person name="Chovatia M."/>
            <person name="Clum A."/>
            <person name="Daum C."/>
            <person name="Haridas S."/>
            <person name="He G."/>
            <person name="LaButti K."/>
            <person name="Lipzen A."/>
            <person name="Mondo S."/>
            <person name="Riley R."/>
            <person name="Salamov A."/>
            <person name="Simmons B.A."/>
            <person name="Magnuson J.K."/>
            <person name="Henrissat B."/>
            <person name="Mortensen U.H."/>
            <person name="Larsen T.O."/>
            <person name="Devries R.P."/>
            <person name="Grigoriev I.V."/>
            <person name="Machida M."/>
            <person name="Baker S.E."/>
            <person name="Andersen M.R."/>
        </authorList>
    </citation>
    <scope>NUCLEOTIDE SEQUENCE [LARGE SCALE GENOMIC DNA]</scope>
    <source>
        <strain evidence="4">CBS 130015</strain>
    </source>
</reference>
<dbReference type="EMBL" id="ML738347">
    <property type="protein sequence ID" value="KAE8311005.1"/>
    <property type="molecule type" value="Genomic_DNA"/>
</dbReference>
<dbReference type="AlphaFoldDB" id="A0A5N6VR42"/>
<feature type="compositionally biased region" description="Polar residues" evidence="1">
    <location>
        <begin position="1"/>
        <end position="12"/>
    </location>
</feature>
<keyword evidence="2" id="KW-0472">Membrane</keyword>
<organism evidence="3 4">
    <name type="scientific">Aspergillus transmontanensis</name>
    <dbReference type="NCBI Taxonomy" id="1034304"/>
    <lineage>
        <taxon>Eukaryota</taxon>
        <taxon>Fungi</taxon>
        <taxon>Dikarya</taxon>
        <taxon>Ascomycota</taxon>
        <taxon>Pezizomycotina</taxon>
        <taxon>Eurotiomycetes</taxon>
        <taxon>Eurotiomycetidae</taxon>
        <taxon>Eurotiales</taxon>
        <taxon>Aspergillaceae</taxon>
        <taxon>Aspergillus</taxon>
        <taxon>Aspergillus subgen. Circumdati</taxon>
    </lineage>
</organism>
<accession>A0A5N6VR42</accession>
<keyword evidence="2" id="KW-1133">Transmembrane helix</keyword>
<protein>
    <submittedName>
        <fullName evidence="3">Uncharacterized protein</fullName>
    </submittedName>
</protein>
<evidence type="ECO:0000313" key="3">
    <source>
        <dbReference type="EMBL" id="KAE8311005.1"/>
    </source>
</evidence>
<proteinExistence type="predicted"/>
<keyword evidence="4" id="KW-1185">Reference proteome</keyword>
<dbReference type="Proteomes" id="UP000325433">
    <property type="component" value="Unassembled WGS sequence"/>
</dbReference>
<gene>
    <name evidence="3" type="ORF">BDV41DRAFT_543298</name>
</gene>
<evidence type="ECO:0000256" key="2">
    <source>
        <dbReference type="SAM" id="Phobius"/>
    </source>
</evidence>
<evidence type="ECO:0000256" key="1">
    <source>
        <dbReference type="SAM" id="MobiDB-lite"/>
    </source>
</evidence>
<feature type="transmembrane region" description="Helical" evidence="2">
    <location>
        <begin position="31"/>
        <end position="50"/>
    </location>
</feature>
<feature type="region of interest" description="Disordered" evidence="1">
    <location>
        <begin position="1"/>
        <end position="24"/>
    </location>
</feature>
<keyword evidence="2" id="KW-0812">Transmembrane</keyword>
<name>A0A5N6VR42_9EURO</name>
<sequence>MSQFDRSPSFTGSPAAEVQAGDSKPGALSQMYTALGAISLSIISIFLALLGGGHFPIP</sequence>
<evidence type="ECO:0000313" key="4">
    <source>
        <dbReference type="Proteomes" id="UP000325433"/>
    </source>
</evidence>